<dbReference type="Proteomes" id="UP001472677">
    <property type="component" value="Unassembled WGS sequence"/>
</dbReference>
<gene>
    <name evidence="1" type="ORF">V6N12_027801</name>
</gene>
<keyword evidence="2" id="KW-1185">Reference proteome</keyword>
<evidence type="ECO:0000313" key="1">
    <source>
        <dbReference type="EMBL" id="KAK8571727.1"/>
    </source>
</evidence>
<organism evidence="1 2">
    <name type="scientific">Hibiscus sabdariffa</name>
    <name type="common">roselle</name>
    <dbReference type="NCBI Taxonomy" id="183260"/>
    <lineage>
        <taxon>Eukaryota</taxon>
        <taxon>Viridiplantae</taxon>
        <taxon>Streptophyta</taxon>
        <taxon>Embryophyta</taxon>
        <taxon>Tracheophyta</taxon>
        <taxon>Spermatophyta</taxon>
        <taxon>Magnoliopsida</taxon>
        <taxon>eudicotyledons</taxon>
        <taxon>Gunneridae</taxon>
        <taxon>Pentapetalae</taxon>
        <taxon>rosids</taxon>
        <taxon>malvids</taxon>
        <taxon>Malvales</taxon>
        <taxon>Malvaceae</taxon>
        <taxon>Malvoideae</taxon>
        <taxon>Hibiscus</taxon>
    </lineage>
</organism>
<name>A0ABR2F3Y9_9ROSI</name>
<proteinExistence type="predicted"/>
<protein>
    <submittedName>
        <fullName evidence="1">Uncharacterized protein</fullName>
    </submittedName>
</protein>
<reference evidence="1 2" key="1">
    <citation type="journal article" date="2024" name="G3 (Bethesda)">
        <title>Genome assembly of Hibiscus sabdariffa L. provides insights into metabolisms of medicinal natural products.</title>
        <authorList>
            <person name="Kim T."/>
        </authorList>
    </citation>
    <scope>NUCLEOTIDE SEQUENCE [LARGE SCALE GENOMIC DNA]</scope>
    <source>
        <strain evidence="1">TK-2024</strain>
        <tissue evidence="1">Old leaves</tissue>
    </source>
</reference>
<evidence type="ECO:0000313" key="2">
    <source>
        <dbReference type="Proteomes" id="UP001472677"/>
    </source>
</evidence>
<accession>A0ABR2F3Y9</accession>
<sequence>MLLLWLRQMDNGTFPGCPVFYRIPSIGLVLYDLHIPRWAMMLPHGVGLIVKLSLRRWHMTALCERVMDPTSGMASDSVIVGQQLAAAYTSSAAADAVVGRGPVPGVSGFARVFSPREQNKVIDALAAMGRNGPIGVAIYEHPP</sequence>
<comment type="caution">
    <text evidence="1">The sequence shown here is derived from an EMBL/GenBank/DDBJ whole genome shotgun (WGS) entry which is preliminary data.</text>
</comment>
<dbReference type="EMBL" id="JBBPBM010000008">
    <property type="protein sequence ID" value="KAK8571727.1"/>
    <property type="molecule type" value="Genomic_DNA"/>
</dbReference>